<dbReference type="STRING" id="398511.BpOF4_16465"/>
<dbReference type="SUPFAM" id="SSF81301">
    <property type="entry name" value="Nucleotidyltransferase"/>
    <property type="match status" value="1"/>
</dbReference>
<proteinExistence type="predicted"/>
<dbReference type="RefSeq" id="WP_012958700.1">
    <property type="nucleotide sequence ID" value="NC_013791.2"/>
</dbReference>
<protein>
    <recommendedName>
        <fullName evidence="3">GrpB family protein</fullName>
    </recommendedName>
</protein>
<gene>
    <name evidence="1" type="ordered locus">BpOF4_16465</name>
</gene>
<dbReference type="Proteomes" id="UP000001544">
    <property type="component" value="Chromosome"/>
</dbReference>
<dbReference type="EMBL" id="CP001878">
    <property type="protein sequence ID" value="ADC51338.1"/>
    <property type="molecule type" value="Genomic_DNA"/>
</dbReference>
<dbReference type="InterPro" id="IPR043519">
    <property type="entry name" value="NT_sf"/>
</dbReference>
<keyword evidence="2" id="KW-1185">Reference proteome</keyword>
<dbReference type="AlphaFoldDB" id="D3FQ45"/>
<sequence length="173" mass="20358">MRKVQVVPYQKDWPDAFYRERENIQQILGEQCIRVSHIGSTAIPEMAAKPVIDILVEVVDINETDQYNDLFAKLEYIACGENGIPGRRFFMKGVDDRTHHIHTFQTGDPHIFRHLAFRDYLIHHAEDASRYMKQKQVLAQLYPYNINQYIKGKDGFIKELEKKALAWYKNRSC</sequence>
<dbReference type="PANTHER" id="PTHR34822:SF1">
    <property type="entry name" value="GRPB FAMILY PROTEIN"/>
    <property type="match status" value="1"/>
</dbReference>
<dbReference type="Gene3D" id="3.30.460.10">
    <property type="entry name" value="Beta Polymerase, domain 2"/>
    <property type="match status" value="1"/>
</dbReference>
<accession>D3FQ45</accession>
<evidence type="ECO:0000313" key="1">
    <source>
        <dbReference type="EMBL" id="ADC51338.1"/>
    </source>
</evidence>
<name>D3FQ45_ALKPO</name>
<dbReference type="PANTHER" id="PTHR34822">
    <property type="entry name" value="GRPB DOMAIN PROTEIN (AFU_ORTHOLOGUE AFUA_1G01530)"/>
    <property type="match status" value="1"/>
</dbReference>
<evidence type="ECO:0000313" key="2">
    <source>
        <dbReference type="Proteomes" id="UP000001544"/>
    </source>
</evidence>
<dbReference type="HOGENOM" id="CLU_086407_4_1_9"/>
<organism evidence="1 2">
    <name type="scientific">Alkalihalophilus pseudofirmus (strain ATCC BAA-2126 / JCM 17055 / OF4)</name>
    <name type="common">Bacillus pseudofirmus</name>
    <dbReference type="NCBI Taxonomy" id="398511"/>
    <lineage>
        <taxon>Bacteria</taxon>
        <taxon>Bacillati</taxon>
        <taxon>Bacillota</taxon>
        <taxon>Bacilli</taxon>
        <taxon>Bacillales</taxon>
        <taxon>Bacillaceae</taxon>
        <taxon>Alkalihalophilus</taxon>
    </lineage>
</organism>
<reference evidence="1 2" key="1">
    <citation type="journal article" date="2011" name="Environ. Microbiol.">
        <title>Genome of alkaliphilic Bacillus pseudofirmus OF4 reveals adaptations that support the ability to grow in an external pH range from 7.5 to 11.4.</title>
        <authorList>
            <person name="Janto B."/>
            <person name="Ahmed A."/>
            <person name="Ito M."/>
            <person name="Liu J."/>
            <person name="Hicks D.B."/>
            <person name="Pagni S."/>
            <person name="Fackelmayer O.J."/>
            <person name="Smith T.A."/>
            <person name="Earl J."/>
            <person name="Elbourne L.D."/>
            <person name="Hassan K."/>
            <person name="Paulsen I.T."/>
            <person name="Kolsto A.B."/>
            <person name="Tourasse N.J."/>
            <person name="Ehrlich G.D."/>
            <person name="Boissy R."/>
            <person name="Ivey D.M."/>
            <person name="Li G."/>
            <person name="Xue Y."/>
            <person name="Ma Y."/>
            <person name="Hu F.Z."/>
            <person name="Krulwich T.A."/>
        </authorList>
    </citation>
    <scope>NUCLEOTIDE SEQUENCE [LARGE SCALE GENOMIC DNA]</scope>
    <source>
        <strain evidence="2">ATCC BAA-2126 / JCM 17055 / OF4</strain>
    </source>
</reference>
<dbReference type="InterPro" id="IPR007344">
    <property type="entry name" value="GrpB/CoaE"/>
</dbReference>
<dbReference type="Pfam" id="PF04229">
    <property type="entry name" value="GrpB"/>
    <property type="match status" value="1"/>
</dbReference>
<dbReference type="KEGG" id="bpf:BpOF4_16465"/>
<dbReference type="eggNOG" id="COG2320">
    <property type="taxonomic scope" value="Bacteria"/>
</dbReference>
<evidence type="ECO:0008006" key="3">
    <source>
        <dbReference type="Google" id="ProtNLM"/>
    </source>
</evidence>